<feature type="transmembrane region" description="Helical" evidence="1">
    <location>
        <begin position="113"/>
        <end position="135"/>
    </location>
</feature>
<proteinExistence type="predicted"/>
<dbReference type="PANTHER" id="PTHR37013">
    <property type="entry name" value="INTEGRAL MEMBRANE PROTEIN (AFU_ORTHOLOGUE AFUA_1G05950)-RELATED"/>
    <property type="match status" value="1"/>
</dbReference>
<evidence type="ECO:0000259" key="2">
    <source>
        <dbReference type="Pfam" id="PF24802"/>
    </source>
</evidence>
<dbReference type="InterPro" id="IPR056120">
    <property type="entry name" value="DUF7703"/>
</dbReference>
<evidence type="ECO:0000313" key="3">
    <source>
        <dbReference type="EMBL" id="CAG5156630.1"/>
    </source>
</evidence>
<dbReference type="EMBL" id="CAJRGZ010000017">
    <property type="protein sequence ID" value="CAG5156630.1"/>
    <property type="molecule type" value="Genomic_DNA"/>
</dbReference>
<organism evidence="3 4">
    <name type="scientific">Alternaria atra</name>
    <dbReference type="NCBI Taxonomy" id="119953"/>
    <lineage>
        <taxon>Eukaryota</taxon>
        <taxon>Fungi</taxon>
        <taxon>Dikarya</taxon>
        <taxon>Ascomycota</taxon>
        <taxon>Pezizomycotina</taxon>
        <taxon>Dothideomycetes</taxon>
        <taxon>Pleosporomycetidae</taxon>
        <taxon>Pleosporales</taxon>
        <taxon>Pleosporineae</taxon>
        <taxon>Pleosporaceae</taxon>
        <taxon>Alternaria</taxon>
        <taxon>Alternaria sect. Ulocladioides</taxon>
    </lineage>
</organism>
<dbReference type="GeneID" id="67016093"/>
<dbReference type="PANTHER" id="PTHR37013:SF3">
    <property type="entry name" value="INTEGRAL MEMBRANE PROTEIN (AFU_ORTHOLOGUE AFUA_1G05950)"/>
    <property type="match status" value="1"/>
</dbReference>
<keyword evidence="1" id="KW-1133">Transmembrane helix</keyword>
<accession>A0A8J2I4V0</accession>
<dbReference type="Proteomes" id="UP000676310">
    <property type="component" value="Unassembled WGS sequence"/>
</dbReference>
<feature type="transmembrane region" description="Helical" evidence="1">
    <location>
        <begin position="76"/>
        <end position="101"/>
    </location>
</feature>
<evidence type="ECO:0000256" key="1">
    <source>
        <dbReference type="SAM" id="Phobius"/>
    </source>
</evidence>
<dbReference type="RefSeq" id="XP_043167973.1">
    <property type="nucleotide sequence ID" value="XM_043312038.1"/>
</dbReference>
<feature type="transmembrane region" description="Helical" evidence="1">
    <location>
        <begin position="15"/>
        <end position="37"/>
    </location>
</feature>
<protein>
    <recommendedName>
        <fullName evidence="2">DUF7703 domain-containing protein</fullName>
    </recommendedName>
</protein>
<keyword evidence="4" id="KW-1185">Reference proteome</keyword>
<feature type="domain" description="DUF7703" evidence="2">
    <location>
        <begin position="6"/>
        <end position="255"/>
    </location>
</feature>
<dbReference type="Pfam" id="PF24802">
    <property type="entry name" value="DUF7703"/>
    <property type="match status" value="1"/>
</dbReference>
<dbReference type="AlphaFoldDB" id="A0A8J2I4V0"/>
<feature type="transmembrane region" description="Helical" evidence="1">
    <location>
        <begin position="46"/>
        <end position="70"/>
    </location>
</feature>
<keyword evidence="1" id="KW-0812">Transmembrane</keyword>
<keyword evidence="1" id="KW-0472">Membrane</keyword>
<dbReference type="OrthoDB" id="405906at2759"/>
<comment type="caution">
    <text evidence="3">The sequence shown here is derived from an EMBL/GenBank/DDBJ whole genome shotgun (WGS) entry which is preliminary data.</text>
</comment>
<sequence length="332" mass="37398">MAGESGPVHLSLPRAMTIAAFFGMSLSNSIEILFFIFGRFKRRKGLYFWSMLVACIGIPVHAIAVLVRMFGLVSNVAMSLAVVLGWWAMVTGQAVVLYSRLHLVSDRKKTRCVLIMIGTNFIVLHLPVSALYLAINVRPSNSLTNVFKIYEKTQLVGFSIQECIIAGIYIWEASRILNHVLESRGPQGKKMIRHLILVNVLVVALDASLVVTEFTNNFDIQTTYKTVVYSIKLKLEFYVLNQLLLFLQYPTCTCFNSTLLLGQHIETPNFSLLSLTSTPTLQRRQRNDATASSQFRLERIYSAGGSDDCESLHFHRGWRRPAPILPDLKHDS</sequence>
<name>A0A8J2I4V0_9PLEO</name>
<gene>
    <name evidence="3" type="ORF">ALTATR162_LOCUS4427</name>
</gene>
<reference evidence="3" key="1">
    <citation type="submission" date="2021-05" db="EMBL/GenBank/DDBJ databases">
        <authorList>
            <person name="Stam R."/>
        </authorList>
    </citation>
    <scope>NUCLEOTIDE SEQUENCE</scope>
    <source>
        <strain evidence="3">CS162</strain>
    </source>
</reference>
<evidence type="ECO:0000313" key="4">
    <source>
        <dbReference type="Proteomes" id="UP000676310"/>
    </source>
</evidence>